<feature type="compositionally biased region" description="Pro residues" evidence="1">
    <location>
        <begin position="84"/>
        <end position="98"/>
    </location>
</feature>
<feature type="region of interest" description="Disordered" evidence="1">
    <location>
        <begin position="66"/>
        <end position="103"/>
    </location>
</feature>
<keyword evidence="2" id="KW-0472">Membrane</keyword>
<reference evidence="4" key="1">
    <citation type="journal article" date="2019" name="Int. J. Syst. Evol. Microbiol.">
        <title>The Global Catalogue of Microorganisms (GCM) 10K type strain sequencing project: providing services to taxonomists for standard genome sequencing and annotation.</title>
        <authorList>
            <consortium name="The Broad Institute Genomics Platform"/>
            <consortium name="The Broad Institute Genome Sequencing Center for Infectious Disease"/>
            <person name="Wu L."/>
            <person name="Ma J."/>
        </authorList>
    </citation>
    <scope>NUCLEOTIDE SEQUENCE [LARGE SCALE GENOMIC DNA]</scope>
    <source>
        <strain evidence="4">JCM 17543</strain>
    </source>
</reference>
<dbReference type="Proteomes" id="UP001500827">
    <property type="component" value="Unassembled WGS sequence"/>
</dbReference>
<gene>
    <name evidence="3" type="ORF">GCM10022276_14850</name>
</gene>
<evidence type="ECO:0000256" key="2">
    <source>
        <dbReference type="SAM" id="Phobius"/>
    </source>
</evidence>
<sequence length="273" mass="29013">MATAPSTFAPEPEASSSRSGGLKFLPWLLAALALGAGGAFLFYRSRSRPALAGGAPIDLFVAPEPKAPSIPPAPRPAPAAVQPKPAPAPQPLPQPRPTSPASLGVVSTRLRPWLELSMVPLRCIVTDDTVTFEFELDVFNSGNGPARSILIEANVFNAGPSQDQAIARFFAEPVGQGERIDSILPLKHLIFRTQVVTPRANIQAIDAGERQVFVPLIAFNVLYSAASNDAQTSLSYLVGREGNGEKLAPFRLDLGPRLFRGLGARLLPGGVRR</sequence>
<keyword evidence="2" id="KW-0812">Transmembrane</keyword>
<evidence type="ECO:0000256" key="1">
    <source>
        <dbReference type="SAM" id="MobiDB-lite"/>
    </source>
</evidence>
<dbReference type="EMBL" id="BAABBM010000001">
    <property type="protein sequence ID" value="GAA3896897.1"/>
    <property type="molecule type" value="Genomic_DNA"/>
</dbReference>
<organism evidence="3 4">
    <name type="scientific">Sphingomonas limnosediminicola</name>
    <dbReference type="NCBI Taxonomy" id="940133"/>
    <lineage>
        <taxon>Bacteria</taxon>
        <taxon>Pseudomonadati</taxon>
        <taxon>Pseudomonadota</taxon>
        <taxon>Alphaproteobacteria</taxon>
        <taxon>Sphingomonadales</taxon>
        <taxon>Sphingomonadaceae</taxon>
        <taxon>Sphingomonas</taxon>
    </lineage>
</organism>
<proteinExistence type="predicted"/>
<keyword evidence="4" id="KW-1185">Reference proteome</keyword>
<protein>
    <submittedName>
        <fullName evidence="3">Uncharacterized protein</fullName>
    </submittedName>
</protein>
<evidence type="ECO:0000313" key="3">
    <source>
        <dbReference type="EMBL" id="GAA3896897.1"/>
    </source>
</evidence>
<feature type="compositionally biased region" description="Pro residues" evidence="1">
    <location>
        <begin position="66"/>
        <end position="77"/>
    </location>
</feature>
<feature type="transmembrane region" description="Helical" evidence="2">
    <location>
        <begin position="24"/>
        <end position="43"/>
    </location>
</feature>
<accession>A0ABP7LCA9</accession>
<evidence type="ECO:0000313" key="4">
    <source>
        <dbReference type="Proteomes" id="UP001500827"/>
    </source>
</evidence>
<comment type="caution">
    <text evidence="3">The sequence shown here is derived from an EMBL/GenBank/DDBJ whole genome shotgun (WGS) entry which is preliminary data.</text>
</comment>
<name>A0ABP7LCA9_9SPHN</name>
<keyword evidence="2" id="KW-1133">Transmembrane helix</keyword>